<comment type="caution">
    <text evidence="2">The sequence shown here is derived from an EMBL/GenBank/DDBJ whole genome shotgun (WGS) entry which is preliminary data.</text>
</comment>
<proteinExistence type="predicted"/>
<evidence type="ECO:0000313" key="3">
    <source>
        <dbReference type="Proteomes" id="UP000823388"/>
    </source>
</evidence>
<feature type="region of interest" description="Disordered" evidence="1">
    <location>
        <begin position="39"/>
        <end position="150"/>
    </location>
</feature>
<reference evidence="2" key="1">
    <citation type="submission" date="2020-05" db="EMBL/GenBank/DDBJ databases">
        <title>WGS assembly of Panicum virgatum.</title>
        <authorList>
            <person name="Lovell J.T."/>
            <person name="Jenkins J."/>
            <person name="Shu S."/>
            <person name="Juenger T.E."/>
            <person name="Schmutz J."/>
        </authorList>
    </citation>
    <scope>NUCLEOTIDE SEQUENCE</scope>
    <source>
        <strain evidence="2">AP13</strain>
    </source>
</reference>
<evidence type="ECO:0000313" key="2">
    <source>
        <dbReference type="EMBL" id="KAG2659350.1"/>
    </source>
</evidence>
<evidence type="ECO:0000256" key="1">
    <source>
        <dbReference type="SAM" id="MobiDB-lite"/>
    </source>
</evidence>
<organism evidence="2 3">
    <name type="scientific">Panicum virgatum</name>
    <name type="common">Blackwell switchgrass</name>
    <dbReference type="NCBI Taxonomy" id="38727"/>
    <lineage>
        <taxon>Eukaryota</taxon>
        <taxon>Viridiplantae</taxon>
        <taxon>Streptophyta</taxon>
        <taxon>Embryophyta</taxon>
        <taxon>Tracheophyta</taxon>
        <taxon>Spermatophyta</taxon>
        <taxon>Magnoliopsida</taxon>
        <taxon>Liliopsida</taxon>
        <taxon>Poales</taxon>
        <taxon>Poaceae</taxon>
        <taxon>PACMAD clade</taxon>
        <taxon>Panicoideae</taxon>
        <taxon>Panicodae</taxon>
        <taxon>Paniceae</taxon>
        <taxon>Panicinae</taxon>
        <taxon>Panicum</taxon>
        <taxon>Panicum sect. Hiantes</taxon>
    </lineage>
</organism>
<dbReference type="EMBL" id="CM029037">
    <property type="protein sequence ID" value="KAG2659350.1"/>
    <property type="molecule type" value="Genomic_DNA"/>
</dbReference>
<feature type="region of interest" description="Disordered" evidence="1">
    <location>
        <begin position="1"/>
        <end position="25"/>
    </location>
</feature>
<feature type="compositionally biased region" description="Low complexity" evidence="1">
    <location>
        <begin position="133"/>
        <end position="150"/>
    </location>
</feature>
<feature type="compositionally biased region" description="Low complexity" evidence="1">
    <location>
        <begin position="82"/>
        <end position="108"/>
    </location>
</feature>
<protein>
    <submittedName>
        <fullName evidence="2">Uncharacterized protein</fullName>
    </submittedName>
</protein>
<sequence length="150" mass="15864">MRCAPARLVGGGGRRGPSCDTPPPRILIPASPRYFRLPAPAPFRSLQEGHPRRPPRLRAAHASGRESTSDFACSPPSPRGVPPVSLSALVSPRGRRVSPVPRGVSSPSTAICSPRMAPLLPSVLASSRERLRSPGGRAPRRPAQIRAPPS</sequence>
<accession>A0A8T0XH77</accession>
<gene>
    <name evidence="2" type="ORF">PVAP13_1KG348405</name>
</gene>
<name>A0A8T0XH77_PANVG</name>
<dbReference type="Proteomes" id="UP000823388">
    <property type="component" value="Chromosome 1K"/>
</dbReference>
<dbReference type="AlphaFoldDB" id="A0A8T0XH77"/>
<keyword evidence="3" id="KW-1185">Reference proteome</keyword>